<evidence type="ECO:0000313" key="3">
    <source>
        <dbReference type="EMBL" id="KAJ1695100.1"/>
    </source>
</evidence>
<accession>A0A9Q0HRA9</accession>
<dbReference type="AlphaFoldDB" id="A0A9Q0HRA9"/>
<comment type="caution">
    <text evidence="3">The sequence shown here is derived from an EMBL/GenBank/DDBJ whole genome shotgun (WGS) entry which is preliminary data.</text>
</comment>
<dbReference type="PANTHER" id="PTHR44137:SF32">
    <property type="entry name" value="DNAJ HEAT SHOCK AMINO-TERMINAL DOMAIN PROTEIN"/>
    <property type="match status" value="1"/>
</dbReference>
<dbReference type="InterPro" id="IPR024593">
    <property type="entry name" value="DUF3444"/>
</dbReference>
<dbReference type="InterPro" id="IPR036869">
    <property type="entry name" value="J_dom_sf"/>
</dbReference>
<feature type="region of interest" description="Disordered" evidence="1">
    <location>
        <begin position="138"/>
        <end position="185"/>
    </location>
</feature>
<dbReference type="EMBL" id="JAMQYH010000003">
    <property type="protein sequence ID" value="KAJ1695100.1"/>
    <property type="molecule type" value="Genomic_DNA"/>
</dbReference>
<feature type="region of interest" description="Disordered" evidence="1">
    <location>
        <begin position="355"/>
        <end position="404"/>
    </location>
</feature>
<feature type="compositionally biased region" description="Low complexity" evidence="1">
    <location>
        <begin position="168"/>
        <end position="185"/>
    </location>
</feature>
<dbReference type="Pfam" id="PF00226">
    <property type="entry name" value="DnaJ"/>
    <property type="match status" value="1"/>
</dbReference>
<proteinExistence type="predicted"/>
<dbReference type="InterPro" id="IPR056988">
    <property type="entry name" value="Zn_ribbon_pln"/>
</dbReference>
<keyword evidence="4" id="KW-1185">Reference proteome</keyword>
<dbReference type="InterPro" id="IPR001623">
    <property type="entry name" value="DnaJ_domain"/>
</dbReference>
<evidence type="ECO:0000259" key="2">
    <source>
        <dbReference type="PROSITE" id="PS50076"/>
    </source>
</evidence>
<organism evidence="3 4">
    <name type="scientific">Rhynchospora breviuscula</name>
    <dbReference type="NCBI Taxonomy" id="2022672"/>
    <lineage>
        <taxon>Eukaryota</taxon>
        <taxon>Viridiplantae</taxon>
        <taxon>Streptophyta</taxon>
        <taxon>Embryophyta</taxon>
        <taxon>Tracheophyta</taxon>
        <taxon>Spermatophyta</taxon>
        <taxon>Magnoliopsida</taxon>
        <taxon>Liliopsida</taxon>
        <taxon>Poales</taxon>
        <taxon>Cyperaceae</taxon>
        <taxon>Cyperoideae</taxon>
        <taxon>Rhynchosporeae</taxon>
        <taxon>Rhynchospora</taxon>
    </lineage>
</organism>
<feature type="region of interest" description="Disordered" evidence="1">
    <location>
        <begin position="456"/>
        <end position="504"/>
    </location>
</feature>
<dbReference type="GO" id="GO:0005783">
    <property type="term" value="C:endoplasmic reticulum"/>
    <property type="evidence" value="ECO:0007669"/>
    <property type="project" value="UniProtKB-ARBA"/>
</dbReference>
<feature type="domain" description="J" evidence="2">
    <location>
        <begin position="66"/>
        <end position="130"/>
    </location>
</feature>
<feature type="region of interest" description="Disordered" evidence="1">
    <location>
        <begin position="230"/>
        <end position="280"/>
    </location>
</feature>
<feature type="compositionally biased region" description="Polar residues" evidence="1">
    <location>
        <begin position="490"/>
        <end position="501"/>
    </location>
</feature>
<protein>
    <recommendedName>
        <fullName evidence="2">J domain-containing protein</fullName>
    </recommendedName>
</protein>
<dbReference type="Gene3D" id="1.10.287.110">
    <property type="entry name" value="DnaJ domain"/>
    <property type="match status" value="1"/>
</dbReference>
<dbReference type="PROSITE" id="PS50076">
    <property type="entry name" value="DNAJ_2"/>
    <property type="match status" value="1"/>
</dbReference>
<dbReference type="PRINTS" id="PR00625">
    <property type="entry name" value="JDOMAIN"/>
</dbReference>
<dbReference type="SUPFAM" id="SSF46565">
    <property type="entry name" value="Chaperone J-domain"/>
    <property type="match status" value="1"/>
</dbReference>
<sequence>MECNRDDALRAQELSEKKLMANDLVGAKKFALKAQALFPSLEGISQLIANIDVHLAAETRVSGEKDLYAILGVSPSTDDDQLRKQYRRLALQFHPDKNKCVRAEETFQLVNEAFTVLSDRVKRLLYDQKRNNGAVRKQTVVSSRAGASGGSNGSYVHTKQAESKARARATQASARPAPRPTTRPQKQLSTFWTCCTSCKMQYEYLRIYLNHNLLCPNCKKPFLALETAHPGSSKVPFPANETANTGSNNARFPGTEAAHSGPSKVPPQAAETGHPGYSTSFSTSAASSTFKWGPFNRTAGVASARATAAEAAYAAGKVSQAYGFAKRSREESQAALKREREDVIRRRYENSASFKWSSSNAAESANMDAGLGGENHTQQPSSKRIRTDEREVGNGFVSSGSGRVLGQHPNRTLFRASIYKLDSRGMLVEKGRSYVQRKQEEIKLLDMAKAKKKQKMLGKEEDSVGGEKNTEGVDGTGEVMNGKSKKNDNIAVSDTSLQNPPDNLLTMDVPDPEFHDFDGDRVEKIFKPDQIWATYDDEDGMPRFYSFIQKVISVNPFKVRMAFLTYRTNSEFGDLNWISRGFAKTCGEFRLGRYETNNTVNVFSHQVKWEKGPKGVVIIFPQKGDIWALYRHWSPDWDENTPDETMYKYDMVEILEDYNEEKGITVAPLVKVHGFKAVFRQDPDPANVKRVPREEMFRFSHQVPSYRLTPDDAGAKGPELMGCLELDPAATPRELLQVTTPEATQEAAMINT</sequence>
<feature type="compositionally biased region" description="Polar residues" evidence="1">
    <location>
        <begin position="241"/>
        <end position="250"/>
    </location>
</feature>
<evidence type="ECO:0000256" key="1">
    <source>
        <dbReference type="SAM" id="MobiDB-lite"/>
    </source>
</evidence>
<gene>
    <name evidence="3" type="ORF">LUZ63_011798</name>
</gene>
<dbReference type="PANTHER" id="PTHR44137">
    <property type="entry name" value="BNAC03G44070D PROTEIN"/>
    <property type="match status" value="1"/>
</dbReference>
<name>A0A9Q0HRA9_9POAL</name>
<dbReference type="CDD" id="cd06257">
    <property type="entry name" value="DnaJ"/>
    <property type="match status" value="1"/>
</dbReference>
<dbReference type="Proteomes" id="UP001151287">
    <property type="component" value="Unassembled WGS sequence"/>
</dbReference>
<dbReference type="SMART" id="SM00271">
    <property type="entry name" value="DnaJ"/>
    <property type="match status" value="1"/>
</dbReference>
<evidence type="ECO:0000313" key="4">
    <source>
        <dbReference type="Proteomes" id="UP001151287"/>
    </source>
</evidence>
<dbReference type="Pfam" id="PF11926">
    <property type="entry name" value="DUF3444"/>
    <property type="match status" value="1"/>
</dbReference>
<dbReference type="OrthoDB" id="66964at2759"/>
<reference evidence="3" key="1">
    <citation type="journal article" date="2022" name="Cell">
        <title>Repeat-based holocentromeres influence genome architecture and karyotype evolution.</title>
        <authorList>
            <person name="Hofstatter P.G."/>
            <person name="Thangavel G."/>
            <person name="Lux T."/>
            <person name="Neumann P."/>
            <person name="Vondrak T."/>
            <person name="Novak P."/>
            <person name="Zhang M."/>
            <person name="Costa L."/>
            <person name="Castellani M."/>
            <person name="Scott A."/>
            <person name="Toegelov H."/>
            <person name="Fuchs J."/>
            <person name="Mata-Sucre Y."/>
            <person name="Dias Y."/>
            <person name="Vanzela A.L.L."/>
            <person name="Huettel B."/>
            <person name="Almeida C.C.S."/>
            <person name="Simkova H."/>
            <person name="Souza G."/>
            <person name="Pedrosa-Harand A."/>
            <person name="Macas J."/>
            <person name="Mayer K.F.X."/>
            <person name="Houben A."/>
            <person name="Marques A."/>
        </authorList>
    </citation>
    <scope>NUCLEOTIDE SEQUENCE</scope>
    <source>
        <strain evidence="3">RhyBre1mFocal</strain>
    </source>
</reference>
<dbReference type="Pfam" id="PF23551">
    <property type="entry name" value="Zn_ribbon_20"/>
    <property type="match status" value="1"/>
</dbReference>